<feature type="compositionally biased region" description="Polar residues" evidence="1">
    <location>
        <begin position="29"/>
        <end position="41"/>
    </location>
</feature>
<evidence type="ECO:0000259" key="3">
    <source>
        <dbReference type="Pfam" id="PF14257"/>
    </source>
</evidence>
<protein>
    <recommendedName>
        <fullName evidence="3">DUF4349 domain-containing protein</fullName>
    </recommendedName>
</protein>
<evidence type="ECO:0000256" key="1">
    <source>
        <dbReference type="SAM" id="MobiDB-lite"/>
    </source>
</evidence>
<name>A0A917FMB2_9BACL</name>
<dbReference type="Pfam" id="PF14257">
    <property type="entry name" value="DUF4349"/>
    <property type="match status" value="1"/>
</dbReference>
<keyword evidence="2" id="KW-0472">Membrane</keyword>
<dbReference type="RefSeq" id="WP_189028296.1">
    <property type="nucleotide sequence ID" value="NZ_BMKR01000019.1"/>
</dbReference>
<keyword evidence="5" id="KW-1185">Reference proteome</keyword>
<sequence>MRKWGLHYLGLLILAVALILAGCSSSDQNSSANTAASSEGSGSALKEDLRSESAVANMADQTSDEASTAAAPAEAPAAGGDPAIQDTTAANTASGSSGFTGSDVVAGLNKKLIYHANLDMQVQDYAKAQTKVRSMVTLANGYIIEFTENVSEYEQGGTFTLKVPASGFSSFLSNLEKVEHVALQRSIQGQDVSEEYVDLESRLKAKQLMEIQYTEFMKKATKSADLVAFANELGSIQEQIEQIKGRMRYIDQNVSFSTVELRLYQTDDTLSVKQKEEQGPLMERASEALQGTLKALSVAFQSLFVFLAAALPVLIVGGLVLAVVLWYRKRATQRKEEQSNLRRLANQKQLREQPAAKEADEEKE</sequence>
<feature type="domain" description="DUF4349" evidence="3">
    <location>
        <begin position="111"/>
        <end position="326"/>
    </location>
</feature>
<dbReference type="InterPro" id="IPR025645">
    <property type="entry name" value="DUF4349"/>
</dbReference>
<feature type="compositionally biased region" description="Polar residues" evidence="1">
    <location>
        <begin position="85"/>
        <end position="96"/>
    </location>
</feature>
<accession>A0A917FMB2</accession>
<keyword evidence="2" id="KW-1133">Transmembrane helix</keyword>
<feature type="region of interest" description="Disordered" evidence="1">
    <location>
        <begin position="337"/>
        <end position="364"/>
    </location>
</feature>
<evidence type="ECO:0000313" key="5">
    <source>
        <dbReference type="Proteomes" id="UP000637643"/>
    </source>
</evidence>
<dbReference type="Proteomes" id="UP000637643">
    <property type="component" value="Unassembled WGS sequence"/>
</dbReference>
<keyword evidence="2" id="KW-0812">Transmembrane</keyword>
<proteinExistence type="predicted"/>
<feature type="compositionally biased region" description="Basic and acidic residues" evidence="1">
    <location>
        <begin position="349"/>
        <end position="364"/>
    </location>
</feature>
<reference evidence="4" key="1">
    <citation type="journal article" date="2014" name="Int. J. Syst. Evol. Microbiol.">
        <title>Complete genome sequence of Corynebacterium casei LMG S-19264T (=DSM 44701T), isolated from a smear-ripened cheese.</title>
        <authorList>
            <consortium name="US DOE Joint Genome Institute (JGI-PGF)"/>
            <person name="Walter F."/>
            <person name="Albersmeier A."/>
            <person name="Kalinowski J."/>
            <person name="Ruckert C."/>
        </authorList>
    </citation>
    <scope>NUCLEOTIDE SEQUENCE</scope>
    <source>
        <strain evidence="4">CGMCC 1.16134</strain>
    </source>
</reference>
<reference evidence="4" key="2">
    <citation type="submission" date="2020-09" db="EMBL/GenBank/DDBJ databases">
        <authorList>
            <person name="Sun Q."/>
            <person name="Zhou Y."/>
        </authorList>
    </citation>
    <scope>NUCLEOTIDE SEQUENCE</scope>
    <source>
        <strain evidence="4">CGMCC 1.16134</strain>
    </source>
</reference>
<dbReference type="EMBL" id="BMKR01000019">
    <property type="protein sequence ID" value="GGF92413.1"/>
    <property type="molecule type" value="Genomic_DNA"/>
</dbReference>
<feature type="region of interest" description="Disordered" evidence="1">
    <location>
        <begin position="56"/>
        <end position="96"/>
    </location>
</feature>
<evidence type="ECO:0000256" key="2">
    <source>
        <dbReference type="SAM" id="Phobius"/>
    </source>
</evidence>
<feature type="transmembrane region" description="Helical" evidence="2">
    <location>
        <begin position="303"/>
        <end position="327"/>
    </location>
</feature>
<feature type="region of interest" description="Disordered" evidence="1">
    <location>
        <begin position="29"/>
        <end position="48"/>
    </location>
</feature>
<dbReference type="PROSITE" id="PS51257">
    <property type="entry name" value="PROKAR_LIPOPROTEIN"/>
    <property type="match status" value="1"/>
</dbReference>
<feature type="compositionally biased region" description="Low complexity" evidence="1">
    <location>
        <begin position="64"/>
        <end position="83"/>
    </location>
</feature>
<comment type="caution">
    <text evidence="4">The sequence shown here is derived from an EMBL/GenBank/DDBJ whole genome shotgun (WGS) entry which is preliminary data.</text>
</comment>
<dbReference type="AlphaFoldDB" id="A0A917FMB2"/>
<organism evidence="4 5">
    <name type="scientific">Paenibacillus albidus</name>
    <dbReference type="NCBI Taxonomy" id="2041023"/>
    <lineage>
        <taxon>Bacteria</taxon>
        <taxon>Bacillati</taxon>
        <taxon>Bacillota</taxon>
        <taxon>Bacilli</taxon>
        <taxon>Bacillales</taxon>
        <taxon>Paenibacillaceae</taxon>
        <taxon>Paenibacillus</taxon>
    </lineage>
</organism>
<evidence type="ECO:0000313" key="4">
    <source>
        <dbReference type="EMBL" id="GGF92413.1"/>
    </source>
</evidence>
<gene>
    <name evidence="4" type="ORF">GCM10010912_41760</name>
</gene>